<dbReference type="Proteomes" id="UP000076738">
    <property type="component" value="Unassembled WGS sequence"/>
</dbReference>
<feature type="region of interest" description="Disordered" evidence="1">
    <location>
        <begin position="1"/>
        <end position="60"/>
    </location>
</feature>
<proteinExistence type="predicted"/>
<name>A0A167H839_CALVF</name>
<dbReference type="AlphaFoldDB" id="A0A167H839"/>
<feature type="compositionally biased region" description="Basic and acidic residues" evidence="1">
    <location>
        <begin position="40"/>
        <end position="53"/>
    </location>
</feature>
<evidence type="ECO:0000256" key="1">
    <source>
        <dbReference type="SAM" id="MobiDB-lite"/>
    </source>
</evidence>
<evidence type="ECO:0000313" key="2">
    <source>
        <dbReference type="EMBL" id="KZO91344.1"/>
    </source>
</evidence>
<evidence type="ECO:0000313" key="3">
    <source>
        <dbReference type="Proteomes" id="UP000076738"/>
    </source>
</evidence>
<reference evidence="2 3" key="1">
    <citation type="journal article" date="2016" name="Mol. Biol. Evol.">
        <title>Comparative Genomics of Early-Diverging Mushroom-Forming Fungi Provides Insights into the Origins of Lignocellulose Decay Capabilities.</title>
        <authorList>
            <person name="Nagy L.G."/>
            <person name="Riley R."/>
            <person name="Tritt A."/>
            <person name="Adam C."/>
            <person name="Daum C."/>
            <person name="Floudas D."/>
            <person name="Sun H."/>
            <person name="Yadav J.S."/>
            <person name="Pangilinan J."/>
            <person name="Larsson K.H."/>
            <person name="Matsuura K."/>
            <person name="Barry K."/>
            <person name="Labutti K."/>
            <person name="Kuo R."/>
            <person name="Ohm R.A."/>
            <person name="Bhattacharya S.S."/>
            <person name="Shirouzu T."/>
            <person name="Yoshinaga Y."/>
            <person name="Martin F.M."/>
            <person name="Grigoriev I.V."/>
            <person name="Hibbett D.S."/>
        </authorList>
    </citation>
    <scope>NUCLEOTIDE SEQUENCE [LARGE SCALE GENOMIC DNA]</scope>
    <source>
        <strain evidence="2 3">TUFC12733</strain>
    </source>
</reference>
<gene>
    <name evidence="2" type="ORF">CALVIDRAFT_568369</name>
</gene>
<protein>
    <submittedName>
        <fullName evidence="2">Uncharacterized protein</fullName>
    </submittedName>
</protein>
<keyword evidence="3" id="KW-1185">Reference proteome</keyword>
<organism evidence="2 3">
    <name type="scientific">Calocera viscosa (strain TUFC12733)</name>
    <dbReference type="NCBI Taxonomy" id="1330018"/>
    <lineage>
        <taxon>Eukaryota</taxon>
        <taxon>Fungi</taxon>
        <taxon>Dikarya</taxon>
        <taxon>Basidiomycota</taxon>
        <taxon>Agaricomycotina</taxon>
        <taxon>Dacrymycetes</taxon>
        <taxon>Dacrymycetales</taxon>
        <taxon>Dacrymycetaceae</taxon>
        <taxon>Calocera</taxon>
    </lineage>
</organism>
<sequence length="222" mass="23608">MSWASDDNGLAAQYSNPYTGGASGQVAQGPAGEPAPAHSAAEEKDQRRGESGGRRSSTVEGSSIGLYLTLLSRLNTRHHPQASAAPPRQVSFPPPLLPAAKLATRVQMQPIKRFAGLDLLRLILVSLRKQQHDRGPLRSQPLPLTLRSTSSPPLTPFPDHHSTLCPLLLPPPPPSLPSSPLCALPPALITLPLLVFLPAPVQLPSLTTAVEDTEHMGEEGRV</sequence>
<accession>A0A167H839</accession>
<dbReference type="EMBL" id="KV417325">
    <property type="protein sequence ID" value="KZO91344.1"/>
    <property type="molecule type" value="Genomic_DNA"/>
</dbReference>